<reference evidence="3 4" key="1">
    <citation type="submission" date="2016-07" db="EMBL/GenBank/DDBJ databases">
        <title>Pervasive Adenine N6-methylation of Active Genes in Fungi.</title>
        <authorList>
            <consortium name="DOE Joint Genome Institute"/>
            <person name="Mondo S.J."/>
            <person name="Dannebaum R.O."/>
            <person name="Kuo R.C."/>
            <person name="Labutti K."/>
            <person name="Haridas S."/>
            <person name="Kuo A."/>
            <person name="Salamov A."/>
            <person name="Ahrendt S.R."/>
            <person name="Lipzen A."/>
            <person name="Sullivan W."/>
            <person name="Andreopoulos W.B."/>
            <person name="Clum A."/>
            <person name="Lindquist E."/>
            <person name="Daum C."/>
            <person name="Ramamoorthy G.K."/>
            <person name="Gryganskyi A."/>
            <person name="Culley D."/>
            <person name="Magnuson J.K."/>
            <person name="James T.Y."/>
            <person name="O'Malley M.A."/>
            <person name="Stajich J.E."/>
            <person name="Spatafora J.W."/>
            <person name="Visel A."/>
            <person name="Grigoriev I.V."/>
        </authorList>
    </citation>
    <scope>NUCLEOTIDE SEQUENCE [LARGE SCALE GENOMIC DNA]</scope>
    <source>
        <strain evidence="3 4">ATCC 12442</strain>
    </source>
</reference>
<evidence type="ECO:0000313" key="3">
    <source>
        <dbReference type="EMBL" id="ORX72141.1"/>
    </source>
</evidence>
<evidence type="ECO:0000256" key="1">
    <source>
        <dbReference type="SAM" id="MobiDB-lite"/>
    </source>
</evidence>
<comment type="caution">
    <text evidence="3">The sequence shown here is derived from an EMBL/GenBank/DDBJ whole genome shotgun (WGS) entry which is preliminary data.</text>
</comment>
<keyword evidence="2" id="KW-0812">Transmembrane</keyword>
<evidence type="ECO:0000256" key="2">
    <source>
        <dbReference type="SAM" id="Phobius"/>
    </source>
</evidence>
<name>A0A1Y1WF21_9FUNG</name>
<dbReference type="AlphaFoldDB" id="A0A1Y1WF21"/>
<accession>A0A1Y1WF21</accession>
<feature type="region of interest" description="Disordered" evidence="1">
    <location>
        <begin position="1"/>
        <end position="31"/>
    </location>
</feature>
<proteinExistence type="predicted"/>
<dbReference type="Proteomes" id="UP000193922">
    <property type="component" value="Unassembled WGS sequence"/>
</dbReference>
<keyword evidence="2" id="KW-0472">Membrane</keyword>
<feature type="transmembrane region" description="Helical" evidence="2">
    <location>
        <begin position="41"/>
        <end position="59"/>
    </location>
</feature>
<organism evidence="3 4">
    <name type="scientific">Linderina pennispora</name>
    <dbReference type="NCBI Taxonomy" id="61395"/>
    <lineage>
        <taxon>Eukaryota</taxon>
        <taxon>Fungi</taxon>
        <taxon>Fungi incertae sedis</taxon>
        <taxon>Zoopagomycota</taxon>
        <taxon>Kickxellomycotina</taxon>
        <taxon>Kickxellomycetes</taxon>
        <taxon>Kickxellales</taxon>
        <taxon>Kickxellaceae</taxon>
        <taxon>Linderina</taxon>
    </lineage>
</organism>
<dbReference type="EMBL" id="MCFD01000003">
    <property type="protein sequence ID" value="ORX72141.1"/>
    <property type="molecule type" value="Genomic_DNA"/>
</dbReference>
<dbReference type="GeneID" id="63803467"/>
<keyword evidence="4" id="KW-1185">Reference proteome</keyword>
<sequence>MLSTAPTYHHWSPLAAHSQPETAPGQSDSCKVTNSKRRRSWLCITVRVYLSGLLIYVAHEDPFLFLVIVVAYQAVH</sequence>
<evidence type="ECO:0000313" key="4">
    <source>
        <dbReference type="Proteomes" id="UP000193922"/>
    </source>
</evidence>
<protein>
    <submittedName>
        <fullName evidence="3">Uncharacterized protein</fullName>
    </submittedName>
</protein>
<dbReference type="RefSeq" id="XP_040745565.1">
    <property type="nucleotide sequence ID" value="XM_040886819.1"/>
</dbReference>
<feature type="compositionally biased region" description="Polar residues" evidence="1">
    <location>
        <begin position="19"/>
        <end position="31"/>
    </location>
</feature>
<gene>
    <name evidence="3" type="ORF">DL89DRAFT_265776</name>
</gene>
<keyword evidence="2" id="KW-1133">Transmembrane helix</keyword>